<dbReference type="SMART" id="SM00474">
    <property type="entry name" value="35EXOc"/>
    <property type="match status" value="1"/>
</dbReference>
<reference evidence="3" key="1">
    <citation type="submission" date="2021-10" db="EMBL/GenBank/DDBJ databases">
        <title>Tropical sea cucumber genome reveals ecological adaptation and Cuvierian tubules defense mechanism.</title>
        <authorList>
            <person name="Chen T."/>
        </authorList>
    </citation>
    <scope>NUCLEOTIDE SEQUENCE</scope>
    <source>
        <strain evidence="3">Nanhai2018</strain>
        <tissue evidence="3">Muscle</tissue>
    </source>
</reference>
<dbReference type="EMBL" id="JAIZAY010000002">
    <property type="protein sequence ID" value="KAJ8047366.1"/>
    <property type="molecule type" value="Genomic_DNA"/>
</dbReference>
<dbReference type="InterPro" id="IPR036397">
    <property type="entry name" value="RNaseH_sf"/>
</dbReference>
<comment type="caution">
    <text evidence="3">The sequence shown here is derived from an EMBL/GenBank/DDBJ whole genome shotgun (WGS) entry which is preliminary data.</text>
</comment>
<dbReference type="GO" id="GO:0006139">
    <property type="term" value="P:nucleobase-containing compound metabolic process"/>
    <property type="evidence" value="ECO:0007669"/>
    <property type="project" value="InterPro"/>
</dbReference>
<dbReference type="Gene3D" id="3.30.420.10">
    <property type="entry name" value="Ribonuclease H-like superfamily/Ribonuclease H"/>
    <property type="match status" value="1"/>
</dbReference>
<feature type="compositionally biased region" description="Low complexity" evidence="1">
    <location>
        <begin position="1"/>
        <end position="17"/>
    </location>
</feature>
<organism evidence="3 4">
    <name type="scientific">Holothuria leucospilota</name>
    <name type="common">Black long sea cucumber</name>
    <name type="synonym">Mertensiothuria leucospilota</name>
    <dbReference type="NCBI Taxonomy" id="206669"/>
    <lineage>
        <taxon>Eukaryota</taxon>
        <taxon>Metazoa</taxon>
        <taxon>Echinodermata</taxon>
        <taxon>Eleutherozoa</taxon>
        <taxon>Echinozoa</taxon>
        <taxon>Holothuroidea</taxon>
        <taxon>Aspidochirotacea</taxon>
        <taxon>Aspidochirotida</taxon>
        <taxon>Holothuriidae</taxon>
        <taxon>Holothuria</taxon>
    </lineage>
</organism>
<name>A0A9Q1CL77_HOLLE</name>
<accession>A0A9Q1CL77</accession>
<feature type="region of interest" description="Disordered" evidence="1">
    <location>
        <begin position="1"/>
        <end position="45"/>
    </location>
</feature>
<dbReference type="PANTHER" id="PTHR46814:SF1">
    <property type="entry name" value="EGALITARIAN, ISOFORM B"/>
    <property type="match status" value="1"/>
</dbReference>
<feature type="domain" description="3'-5' exonuclease" evidence="2">
    <location>
        <begin position="146"/>
        <end position="337"/>
    </location>
</feature>
<dbReference type="Pfam" id="PF01612">
    <property type="entry name" value="DNA_pol_A_exo1"/>
    <property type="match status" value="1"/>
</dbReference>
<dbReference type="GO" id="GO:0003676">
    <property type="term" value="F:nucleic acid binding"/>
    <property type="evidence" value="ECO:0007669"/>
    <property type="project" value="InterPro"/>
</dbReference>
<protein>
    <submittedName>
        <fullName evidence="3">PiRNA biogenesis protein EXD1</fullName>
    </submittedName>
</protein>
<proteinExistence type="predicted"/>
<dbReference type="InterPro" id="IPR002562">
    <property type="entry name" value="3'-5'_exonuclease_dom"/>
</dbReference>
<dbReference type="SUPFAM" id="SSF53098">
    <property type="entry name" value="Ribonuclease H-like"/>
    <property type="match status" value="1"/>
</dbReference>
<dbReference type="AlphaFoldDB" id="A0A9Q1CL77"/>
<dbReference type="GO" id="GO:0008408">
    <property type="term" value="F:3'-5' exonuclease activity"/>
    <property type="evidence" value="ECO:0007669"/>
    <property type="project" value="InterPro"/>
</dbReference>
<sequence length="374" mass="43031">MASYQSSSSEGSEDQASNRFTSELSTSVPGVGYSQQKLPEGVASGPSPDKIASAIHLFRYLFQRCDHNFLRRNLMSNNQKKELAKFNLLYYFRSKEDIESFLKSYPQYFAFTNETIYNPYYFSDDGLIELLKQHRIPSEPRTAVPYELIASVSECKRHVARLRDRALRNPPLVLAMDCEGVNLGRYGPLTLLQLGTAEGEVFIFDILATPNKEDMFIKGGLKGLIEDGNILKVIHDCRTDQTALAFQFHVTLTNVFDTSTAFMTLCDQFNILRRPYRPKLVELFSVFGYDAKQKKSLFSYEQPFGKRPLTSEMLEYAADDVLGLVPLIYENMNRLISPLWRPFFEAEVNRSLRESRLRDLHETYKEDRKKSGYN</sequence>
<keyword evidence="4" id="KW-1185">Reference proteome</keyword>
<feature type="compositionally biased region" description="Polar residues" evidence="1">
    <location>
        <begin position="18"/>
        <end position="37"/>
    </location>
</feature>
<gene>
    <name evidence="3" type="ORF">HOLleu_06349</name>
</gene>
<dbReference type="PANTHER" id="PTHR46814">
    <property type="entry name" value="EGALITARIAN, ISOFORM B"/>
    <property type="match status" value="1"/>
</dbReference>
<evidence type="ECO:0000313" key="4">
    <source>
        <dbReference type="Proteomes" id="UP001152320"/>
    </source>
</evidence>
<dbReference type="OrthoDB" id="368776at2759"/>
<dbReference type="InterPro" id="IPR012337">
    <property type="entry name" value="RNaseH-like_sf"/>
</dbReference>
<dbReference type="Proteomes" id="UP001152320">
    <property type="component" value="Chromosome 2"/>
</dbReference>
<evidence type="ECO:0000259" key="2">
    <source>
        <dbReference type="SMART" id="SM00474"/>
    </source>
</evidence>
<evidence type="ECO:0000313" key="3">
    <source>
        <dbReference type="EMBL" id="KAJ8047366.1"/>
    </source>
</evidence>
<evidence type="ECO:0000256" key="1">
    <source>
        <dbReference type="SAM" id="MobiDB-lite"/>
    </source>
</evidence>